<evidence type="ECO:0008006" key="3">
    <source>
        <dbReference type="Google" id="ProtNLM"/>
    </source>
</evidence>
<dbReference type="EMBL" id="RWKW01000015">
    <property type="protein sequence ID" value="RST87536.1"/>
    <property type="molecule type" value="Genomic_DNA"/>
</dbReference>
<organism evidence="1 2">
    <name type="scientific">Aquibium carbonis</name>
    <dbReference type="NCBI Taxonomy" id="2495581"/>
    <lineage>
        <taxon>Bacteria</taxon>
        <taxon>Pseudomonadati</taxon>
        <taxon>Pseudomonadota</taxon>
        <taxon>Alphaproteobacteria</taxon>
        <taxon>Hyphomicrobiales</taxon>
        <taxon>Phyllobacteriaceae</taxon>
        <taxon>Aquibium</taxon>
    </lineage>
</organism>
<proteinExistence type="predicted"/>
<evidence type="ECO:0000313" key="1">
    <source>
        <dbReference type="EMBL" id="RST87536.1"/>
    </source>
</evidence>
<dbReference type="Gene3D" id="3.40.50.300">
    <property type="entry name" value="P-loop containing nucleotide triphosphate hydrolases"/>
    <property type="match status" value="1"/>
</dbReference>
<keyword evidence="2" id="KW-1185">Reference proteome</keyword>
<protein>
    <recommendedName>
        <fullName evidence="3">Sulfotransferase family protein</fullName>
    </recommendedName>
</protein>
<dbReference type="SUPFAM" id="SSF52540">
    <property type="entry name" value="P-loop containing nucleoside triphosphate hydrolases"/>
    <property type="match status" value="1"/>
</dbReference>
<comment type="caution">
    <text evidence="1">The sequence shown here is derived from an EMBL/GenBank/DDBJ whole genome shotgun (WGS) entry which is preliminary data.</text>
</comment>
<dbReference type="InterPro" id="IPR027417">
    <property type="entry name" value="P-loop_NTPase"/>
</dbReference>
<dbReference type="Proteomes" id="UP000278398">
    <property type="component" value="Unassembled WGS sequence"/>
</dbReference>
<accession>A0A3S0AUP0</accession>
<evidence type="ECO:0000313" key="2">
    <source>
        <dbReference type="Proteomes" id="UP000278398"/>
    </source>
</evidence>
<dbReference type="OrthoDB" id="9816424at2"/>
<name>A0A3S0AUP0_9HYPH</name>
<reference evidence="1 2" key="1">
    <citation type="submission" date="2018-12" db="EMBL/GenBank/DDBJ databases">
        <title>Mesorhizobium carbonis sp. nov., isolated from coal mine water.</title>
        <authorList>
            <person name="Xin W."/>
            <person name="Xu Z."/>
            <person name="Xiang F."/>
            <person name="Zhang J."/>
            <person name="Xi L."/>
            <person name="Liu J."/>
        </authorList>
    </citation>
    <scope>NUCLEOTIDE SEQUENCE [LARGE SCALE GENOMIC DNA]</scope>
    <source>
        <strain evidence="1 2">B2.3</strain>
    </source>
</reference>
<sequence length="273" mass="30956">MSLPTGLPPVVMDRVGLMDPMPEICVVLGMHKSGTTLVSEILHHSGIRMVEDDSAETYDLGNHFEREDTNRLNKRLLDCGEAPSIRVVDRLDLAGVTPDLRVAAQALVEAAGARDPAWGFKDPRTCLTYDFWKAVLPEHRLVCVFRDVREVHAHYLKRRRYAPLRGLHVLRAWEAYNRCMLDAYTAAPSHRRILVDYARLMRDDVELARLGAFVGRNLVDRRIAGLRRNAPVETARLRCEAWLHKRSTGRDAMALDREIRTLAEIEAAGFVRG</sequence>
<gene>
    <name evidence="1" type="ORF">EJC49_04745</name>
</gene>
<dbReference type="Pfam" id="PF13469">
    <property type="entry name" value="Sulfotransfer_3"/>
    <property type="match status" value="1"/>
</dbReference>
<dbReference type="AlphaFoldDB" id="A0A3S0AUP0"/>